<proteinExistence type="predicted"/>
<feature type="region of interest" description="Disordered" evidence="2">
    <location>
        <begin position="1"/>
        <end position="27"/>
    </location>
</feature>
<keyword evidence="4" id="KW-1185">Reference proteome</keyword>
<feature type="coiled-coil region" evidence="1">
    <location>
        <begin position="196"/>
        <end position="244"/>
    </location>
</feature>
<sequence length="321" mass="36729">MTRTKREPAGKSQPVGQPNSGYLTEMYNKEDAMRQFARSRLQKHNMSGAMKTSFTFSSAFTGRDSKTDFSKIDERLRGETVRMQEELERKKKSSLARTGNRTTLPRGSRNINSIGQGRRKQQARTGTALCLGGGFKFSAEKLESQNFGEHQKKKFTTRVSIRDQKKAGGVMLHDNPYDSEEEEEKKDDGNKFTADKNQLKLMRMKLEREMKDLDKEIDDSLVKRDEVRERVVEAKKELEESEKARRPLAMRDGQMFGDMSLKIPVKKINASVTSDAMQAIMKNLPNRPETAPPPRKILKNNSTQRSVEASFNDWMNELGKH</sequence>
<feature type="compositionally biased region" description="Polar residues" evidence="2">
    <location>
        <begin position="95"/>
        <end position="115"/>
    </location>
</feature>
<feature type="region of interest" description="Disordered" evidence="2">
    <location>
        <begin position="284"/>
        <end position="321"/>
    </location>
</feature>
<evidence type="ECO:0000256" key="2">
    <source>
        <dbReference type="SAM" id="MobiDB-lite"/>
    </source>
</evidence>
<reference evidence="4" key="1">
    <citation type="journal article" date="2023" name="Commun. Biol.">
        <title>Genome analysis of Parmales, the sister group of diatoms, reveals the evolutionary specialization of diatoms from phago-mixotrophs to photoautotrophs.</title>
        <authorList>
            <person name="Ban H."/>
            <person name="Sato S."/>
            <person name="Yoshikawa S."/>
            <person name="Yamada K."/>
            <person name="Nakamura Y."/>
            <person name="Ichinomiya M."/>
            <person name="Sato N."/>
            <person name="Blanc-Mathieu R."/>
            <person name="Endo H."/>
            <person name="Kuwata A."/>
            <person name="Ogata H."/>
        </authorList>
    </citation>
    <scope>NUCLEOTIDE SEQUENCE [LARGE SCALE GENOMIC DNA]</scope>
    <source>
        <strain evidence="4">NIES 3699</strain>
    </source>
</reference>
<keyword evidence="1" id="KW-0175">Coiled coil</keyword>
<gene>
    <name evidence="3" type="ORF">TrVE_jg6774</name>
</gene>
<feature type="region of interest" description="Disordered" evidence="2">
    <location>
        <begin position="169"/>
        <end position="191"/>
    </location>
</feature>
<feature type="region of interest" description="Disordered" evidence="2">
    <location>
        <begin position="84"/>
        <end position="124"/>
    </location>
</feature>
<feature type="compositionally biased region" description="Polar residues" evidence="2">
    <location>
        <begin position="299"/>
        <end position="309"/>
    </location>
</feature>
<dbReference type="EMBL" id="BRXX01000114">
    <property type="protein sequence ID" value="GMH91226.1"/>
    <property type="molecule type" value="Genomic_DNA"/>
</dbReference>
<evidence type="ECO:0000313" key="3">
    <source>
        <dbReference type="EMBL" id="GMH91226.1"/>
    </source>
</evidence>
<dbReference type="Proteomes" id="UP001165160">
    <property type="component" value="Unassembled WGS sequence"/>
</dbReference>
<comment type="caution">
    <text evidence="3">The sequence shown here is derived from an EMBL/GenBank/DDBJ whole genome shotgun (WGS) entry which is preliminary data.</text>
</comment>
<organism evidence="3 4">
    <name type="scientific">Triparma verrucosa</name>
    <dbReference type="NCBI Taxonomy" id="1606542"/>
    <lineage>
        <taxon>Eukaryota</taxon>
        <taxon>Sar</taxon>
        <taxon>Stramenopiles</taxon>
        <taxon>Ochrophyta</taxon>
        <taxon>Bolidophyceae</taxon>
        <taxon>Parmales</taxon>
        <taxon>Triparmaceae</taxon>
        <taxon>Triparma</taxon>
    </lineage>
</organism>
<protein>
    <submittedName>
        <fullName evidence="3">Uncharacterized protein</fullName>
    </submittedName>
</protein>
<evidence type="ECO:0000256" key="1">
    <source>
        <dbReference type="SAM" id="Coils"/>
    </source>
</evidence>
<accession>A0A9W7BHH8</accession>
<name>A0A9W7BHH8_9STRA</name>
<dbReference type="AlphaFoldDB" id="A0A9W7BHH8"/>
<evidence type="ECO:0000313" key="4">
    <source>
        <dbReference type="Proteomes" id="UP001165160"/>
    </source>
</evidence>